<feature type="transmembrane region" description="Helical" evidence="1">
    <location>
        <begin position="6"/>
        <end position="24"/>
    </location>
</feature>
<accession>A0A1N6FTQ1</accession>
<reference evidence="3" key="1">
    <citation type="submission" date="2016-11" db="EMBL/GenBank/DDBJ databases">
        <authorList>
            <person name="Varghese N."/>
            <person name="Submissions S."/>
        </authorList>
    </citation>
    <scope>NUCLEOTIDE SEQUENCE [LARGE SCALE GENOMIC DNA]</scope>
    <source>
        <strain evidence="3">DSM 17456</strain>
    </source>
</reference>
<feature type="transmembrane region" description="Helical" evidence="1">
    <location>
        <begin position="220"/>
        <end position="239"/>
    </location>
</feature>
<feature type="transmembrane region" description="Helical" evidence="1">
    <location>
        <begin position="131"/>
        <end position="148"/>
    </location>
</feature>
<dbReference type="AlphaFoldDB" id="A0A1N6FTQ1"/>
<dbReference type="EMBL" id="FSRG01000004">
    <property type="protein sequence ID" value="SIN98716.1"/>
    <property type="molecule type" value="Genomic_DNA"/>
</dbReference>
<keyword evidence="1" id="KW-1133">Transmembrane helix</keyword>
<evidence type="ECO:0000256" key="1">
    <source>
        <dbReference type="SAM" id="Phobius"/>
    </source>
</evidence>
<name>A0A1N6FTQ1_9BACT</name>
<dbReference type="Proteomes" id="UP000184694">
    <property type="component" value="Unassembled WGS sequence"/>
</dbReference>
<sequence length="346" mass="38960">MRELSVKSLLLVLLSFVMMYFLLLQFHQFKVWSQVLVYNDLNWEDVYYLSNDGIPANSLFGMSEEQVAEAIAMNDSWLNPHLVRSLLVRPFILLSGALQINLNLIFSIAAVCYLLIASLLTFFALPFSKRNILSALFIFSFFYLVAFFMNGRLTHAFVAASLLLFTMTYFNRLPLFYIIGLVMCALFFATVSSGIFFFLFCYATLCPCMLTYRKSDPKKIAILLGIVVSFSSLYLFQIIHKVIAYYKENLVDGLLLHGAGQLAFTVSFSQCILVVVSAIPLVYLGCKKREVIWRWLVNNCPSFLMVLIGLGGCVVGFSAIAIAIPSSCVLSISLILPQEQIIENTV</sequence>
<feature type="transmembrane region" description="Helical" evidence="1">
    <location>
        <begin position="176"/>
        <end position="200"/>
    </location>
</feature>
<proteinExistence type="predicted"/>
<keyword evidence="3" id="KW-1185">Reference proteome</keyword>
<gene>
    <name evidence="2" type="ORF">SAMN02745161_1511</name>
</gene>
<organism evidence="2 3">
    <name type="scientific">Halodesulfovibrio marinisediminis DSM 17456</name>
    <dbReference type="NCBI Taxonomy" id="1121457"/>
    <lineage>
        <taxon>Bacteria</taxon>
        <taxon>Pseudomonadati</taxon>
        <taxon>Thermodesulfobacteriota</taxon>
        <taxon>Desulfovibrionia</taxon>
        <taxon>Desulfovibrionales</taxon>
        <taxon>Desulfovibrionaceae</taxon>
        <taxon>Halodesulfovibrio</taxon>
    </lineage>
</organism>
<feature type="transmembrane region" description="Helical" evidence="1">
    <location>
        <begin position="303"/>
        <end position="324"/>
    </location>
</feature>
<keyword evidence="1" id="KW-0472">Membrane</keyword>
<feature type="transmembrane region" description="Helical" evidence="1">
    <location>
        <begin position="259"/>
        <end position="283"/>
    </location>
</feature>
<evidence type="ECO:0000313" key="2">
    <source>
        <dbReference type="EMBL" id="SIN98716.1"/>
    </source>
</evidence>
<evidence type="ECO:0000313" key="3">
    <source>
        <dbReference type="Proteomes" id="UP000184694"/>
    </source>
</evidence>
<dbReference type="RefSeq" id="WP_074216310.1">
    <property type="nucleotide sequence ID" value="NZ_FSRG01000004.1"/>
</dbReference>
<keyword evidence="1" id="KW-0812">Transmembrane</keyword>
<protein>
    <submittedName>
        <fullName evidence="2">Uncharacterized protein</fullName>
    </submittedName>
</protein>
<feature type="transmembrane region" description="Helical" evidence="1">
    <location>
        <begin position="104"/>
        <end position="125"/>
    </location>
</feature>